<comment type="catalytic activity">
    <reaction evidence="5">
        <text>[protein]-C-terminal S-[(2E,6E)-farnesyl]-L-cysteine + S-adenosyl-L-methionine = [protein]-C-terminal S-[(2E,6E)-farnesyl]-L-cysteine methyl ester + S-adenosyl-L-homocysteine</text>
        <dbReference type="Rhea" id="RHEA:21672"/>
        <dbReference type="Rhea" id="RHEA-COMP:12125"/>
        <dbReference type="Rhea" id="RHEA-COMP:12126"/>
        <dbReference type="ChEBI" id="CHEBI:57856"/>
        <dbReference type="ChEBI" id="CHEBI:59789"/>
        <dbReference type="ChEBI" id="CHEBI:90510"/>
        <dbReference type="ChEBI" id="CHEBI:90511"/>
        <dbReference type="EC" id="2.1.1.100"/>
    </reaction>
</comment>
<gene>
    <name evidence="6" type="ORF">K503DRAFT_720322</name>
</gene>
<dbReference type="GO" id="GO:0032259">
    <property type="term" value="P:methylation"/>
    <property type="evidence" value="ECO:0007669"/>
    <property type="project" value="UniProtKB-KW"/>
</dbReference>
<keyword evidence="4 5" id="KW-0472">Membrane</keyword>
<dbReference type="GO" id="GO:0005789">
    <property type="term" value="C:endoplasmic reticulum membrane"/>
    <property type="evidence" value="ECO:0007669"/>
    <property type="project" value="UniProtKB-SubCell"/>
</dbReference>
<dbReference type="EMBL" id="KV448374">
    <property type="protein sequence ID" value="OAX37074.1"/>
    <property type="molecule type" value="Genomic_DNA"/>
</dbReference>
<feature type="transmembrane region" description="Helical" evidence="5">
    <location>
        <begin position="177"/>
        <end position="199"/>
    </location>
</feature>
<dbReference type="STRING" id="1314800.A0A1B7MWU9"/>
<dbReference type="GO" id="GO:0004671">
    <property type="term" value="F:protein C-terminal S-isoprenylcysteine carboxyl O-methyltransferase activity"/>
    <property type="evidence" value="ECO:0007669"/>
    <property type="project" value="UniProtKB-EC"/>
</dbReference>
<name>A0A1B7MWU9_9AGAM</name>
<keyword evidence="5" id="KW-0489">Methyltransferase</keyword>
<evidence type="ECO:0000256" key="4">
    <source>
        <dbReference type="ARBA" id="ARBA00023136"/>
    </source>
</evidence>
<dbReference type="InterPro" id="IPR007269">
    <property type="entry name" value="ICMT_MeTrfase"/>
</dbReference>
<dbReference type="PANTHER" id="PTHR43847:SF1">
    <property type="entry name" value="BLL3993 PROTEIN"/>
    <property type="match status" value="1"/>
</dbReference>
<sequence length="232" mass="25819">MTLLRLPFLVPSVLIFNASYIPPTTAPHDEVVIGGPFYERICPVVYPVLQRLSGLIPCVAEIAVILAAHFPSPLSSTVLSTLVHGRLPELTPNRYFVLGTTLVAIGGLGRMWCFRVMGRHFTHELSIRKNHRLVTAGPYSIVRHPGYASSWIALSGMSLIYASPGSFMRSSGWLSTYFGRAVLGVWVGQVVLSVVLSRARSISEDAMLRKHFGEEWDRWSKRVPYRLIPGIF</sequence>
<dbReference type="AlphaFoldDB" id="A0A1B7MWU9"/>
<dbReference type="EC" id="2.1.1.100" evidence="5"/>
<dbReference type="InterPro" id="IPR052527">
    <property type="entry name" value="Metal_cation-efflux_comp"/>
</dbReference>
<protein>
    <recommendedName>
        <fullName evidence="5">Protein-S-isoprenylcysteine O-methyltransferase</fullName>
        <ecNumber evidence="5">2.1.1.100</ecNumber>
    </recommendedName>
</protein>
<comment type="caution">
    <text evidence="5">Lacks conserved residue(s) required for the propagation of feature annotation.</text>
</comment>
<keyword evidence="5" id="KW-0808">Transferase</keyword>
<feature type="transmembrane region" description="Helical" evidence="5">
    <location>
        <begin position="147"/>
        <end position="165"/>
    </location>
</feature>
<dbReference type="Pfam" id="PF04140">
    <property type="entry name" value="ICMT"/>
    <property type="match status" value="1"/>
</dbReference>
<evidence type="ECO:0000256" key="5">
    <source>
        <dbReference type="RuleBase" id="RU362022"/>
    </source>
</evidence>
<dbReference type="Gene3D" id="1.20.120.1630">
    <property type="match status" value="1"/>
</dbReference>
<evidence type="ECO:0000256" key="2">
    <source>
        <dbReference type="ARBA" id="ARBA00022692"/>
    </source>
</evidence>
<keyword evidence="7" id="KW-1185">Reference proteome</keyword>
<evidence type="ECO:0000256" key="1">
    <source>
        <dbReference type="ARBA" id="ARBA00004141"/>
    </source>
</evidence>
<keyword evidence="5" id="KW-0949">S-adenosyl-L-methionine</keyword>
<evidence type="ECO:0000313" key="6">
    <source>
        <dbReference type="EMBL" id="OAX37074.1"/>
    </source>
</evidence>
<dbReference type="PANTHER" id="PTHR43847">
    <property type="entry name" value="BLL3993 PROTEIN"/>
    <property type="match status" value="1"/>
</dbReference>
<keyword evidence="3 5" id="KW-1133">Transmembrane helix</keyword>
<comment type="subcellular location">
    <subcellularLocation>
        <location evidence="5">Endoplasmic reticulum membrane</location>
        <topology evidence="5">Multi-pass membrane protein</topology>
    </subcellularLocation>
    <subcellularLocation>
        <location evidence="1">Membrane</location>
        <topology evidence="1">Multi-pass membrane protein</topology>
    </subcellularLocation>
</comment>
<evidence type="ECO:0000256" key="3">
    <source>
        <dbReference type="ARBA" id="ARBA00022989"/>
    </source>
</evidence>
<organism evidence="6 7">
    <name type="scientific">Rhizopogon vinicolor AM-OR11-026</name>
    <dbReference type="NCBI Taxonomy" id="1314800"/>
    <lineage>
        <taxon>Eukaryota</taxon>
        <taxon>Fungi</taxon>
        <taxon>Dikarya</taxon>
        <taxon>Basidiomycota</taxon>
        <taxon>Agaricomycotina</taxon>
        <taxon>Agaricomycetes</taxon>
        <taxon>Agaricomycetidae</taxon>
        <taxon>Boletales</taxon>
        <taxon>Suillineae</taxon>
        <taxon>Rhizopogonaceae</taxon>
        <taxon>Rhizopogon</taxon>
    </lineage>
</organism>
<keyword evidence="2 5" id="KW-0812">Transmembrane</keyword>
<evidence type="ECO:0000313" key="7">
    <source>
        <dbReference type="Proteomes" id="UP000092154"/>
    </source>
</evidence>
<feature type="transmembrane region" description="Helical" evidence="5">
    <location>
        <begin position="95"/>
        <end position="113"/>
    </location>
</feature>
<comment type="similarity">
    <text evidence="5">Belongs to the class VI-like SAM-binding methyltransferase superfamily. Isoprenylcysteine carboxyl methyltransferase family.</text>
</comment>
<dbReference type="InParanoid" id="A0A1B7MWU9"/>
<proteinExistence type="inferred from homology"/>
<keyword evidence="5" id="KW-0256">Endoplasmic reticulum</keyword>
<accession>A0A1B7MWU9</accession>
<dbReference type="OrthoDB" id="422086at2759"/>
<reference evidence="6 7" key="1">
    <citation type="submission" date="2016-06" db="EMBL/GenBank/DDBJ databases">
        <title>Comparative genomics of the ectomycorrhizal sister species Rhizopogon vinicolor and Rhizopogon vesiculosus (Basidiomycota: Boletales) reveals a divergence of the mating type B locus.</title>
        <authorList>
            <consortium name="DOE Joint Genome Institute"/>
            <person name="Mujic A.B."/>
            <person name="Kuo A."/>
            <person name="Tritt A."/>
            <person name="Lipzen A."/>
            <person name="Chen C."/>
            <person name="Johnson J."/>
            <person name="Sharma A."/>
            <person name="Barry K."/>
            <person name="Grigoriev I.V."/>
            <person name="Spatafora J.W."/>
        </authorList>
    </citation>
    <scope>NUCLEOTIDE SEQUENCE [LARGE SCALE GENOMIC DNA]</scope>
    <source>
        <strain evidence="6 7">AM-OR11-026</strain>
    </source>
</reference>
<dbReference type="Proteomes" id="UP000092154">
    <property type="component" value="Unassembled WGS sequence"/>
</dbReference>